<dbReference type="AlphaFoldDB" id="A0A4R5VJL1"/>
<evidence type="ECO:0000313" key="4">
    <source>
        <dbReference type="Proteomes" id="UP001178888"/>
    </source>
</evidence>
<sequence length="65" mass="7288">MLSINTYGGHPAQYSGTTGIPMFYGPWGNIVQQNSHEYYITAGGHKFPVIPNPHLPYPYVIPSYF</sequence>
<organism evidence="2 3">
    <name type="scientific">Bacillus salipaludis</name>
    <dbReference type="NCBI Taxonomy" id="2547811"/>
    <lineage>
        <taxon>Bacteria</taxon>
        <taxon>Bacillati</taxon>
        <taxon>Bacillota</taxon>
        <taxon>Bacilli</taxon>
        <taxon>Bacillales</taxon>
        <taxon>Bacillaceae</taxon>
        <taxon>Bacillus</taxon>
    </lineage>
</organism>
<dbReference type="RefSeq" id="WP_133339131.1">
    <property type="nucleotide sequence ID" value="NZ_JAVGVR010000001.1"/>
</dbReference>
<gene>
    <name evidence="2" type="ORF">E2K98_25240</name>
    <name evidence="1" type="ORF">RCG21_15680</name>
</gene>
<comment type="caution">
    <text evidence="2">The sequence shown here is derived from an EMBL/GenBank/DDBJ whole genome shotgun (WGS) entry which is preliminary data.</text>
</comment>
<accession>A0A4R5VJL1</accession>
<reference evidence="1" key="2">
    <citation type="submission" date="2023-08" db="EMBL/GenBank/DDBJ databases">
        <title>Nitrogen cycling bacteria in agricultural field soils.</title>
        <authorList>
            <person name="Jang J."/>
        </authorList>
    </citation>
    <scope>NUCLEOTIDE SEQUENCE</scope>
    <source>
        <strain evidence="1">PS3-36</strain>
    </source>
</reference>
<dbReference type="EMBL" id="JAVGVR010000001">
    <property type="protein sequence ID" value="MDQ6597786.1"/>
    <property type="molecule type" value="Genomic_DNA"/>
</dbReference>
<reference evidence="2 3" key="1">
    <citation type="submission" date="2019-03" db="EMBL/GenBank/DDBJ databases">
        <title>Bacillus niacini sp. nov. a Nicotinate-Metabolizing Mesophile Isolated from Soil.</title>
        <authorList>
            <person name="Zhang G."/>
        </authorList>
    </citation>
    <scope>NUCLEOTIDE SEQUENCE [LARGE SCALE GENOMIC DNA]</scope>
    <source>
        <strain evidence="2 3">WN066</strain>
    </source>
</reference>
<dbReference type="Proteomes" id="UP000295132">
    <property type="component" value="Unassembled WGS sequence"/>
</dbReference>
<dbReference type="EMBL" id="SMYO01000018">
    <property type="protein sequence ID" value="TDK57362.1"/>
    <property type="molecule type" value="Genomic_DNA"/>
</dbReference>
<proteinExistence type="predicted"/>
<evidence type="ECO:0000313" key="3">
    <source>
        <dbReference type="Proteomes" id="UP000295132"/>
    </source>
</evidence>
<dbReference type="Proteomes" id="UP001178888">
    <property type="component" value="Unassembled WGS sequence"/>
</dbReference>
<evidence type="ECO:0000313" key="1">
    <source>
        <dbReference type="EMBL" id="MDQ6597786.1"/>
    </source>
</evidence>
<evidence type="ECO:0000313" key="2">
    <source>
        <dbReference type="EMBL" id="TDK57362.1"/>
    </source>
</evidence>
<protein>
    <submittedName>
        <fullName evidence="2">Uncharacterized protein</fullName>
    </submittedName>
</protein>
<keyword evidence="4" id="KW-1185">Reference proteome</keyword>
<name>A0A4R5VJL1_9BACI</name>